<dbReference type="InterPro" id="IPR027417">
    <property type="entry name" value="P-loop_NTPase"/>
</dbReference>
<evidence type="ECO:0000256" key="4">
    <source>
        <dbReference type="ARBA" id="ARBA00022840"/>
    </source>
</evidence>
<comment type="similarity">
    <text evidence="1">Belongs to the ABC transporter superfamily.</text>
</comment>
<dbReference type="EMBL" id="AP024484">
    <property type="protein sequence ID" value="BCS85880.1"/>
    <property type="molecule type" value="Genomic_DNA"/>
</dbReference>
<keyword evidence="3" id="KW-0547">Nucleotide-binding</keyword>
<dbReference type="RefSeq" id="WP_207153492.1">
    <property type="nucleotide sequence ID" value="NZ_AP024484.1"/>
</dbReference>
<gene>
    <name evidence="6" type="ORF">prwr041_17730</name>
</gene>
<dbReference type="InterPro" id="IPR017871">
    <property type="entry name" value="ABC_transporter-like_CS"/>
</dbReference>
<sequence length="232" mass="26544">MSNTIIDIKNITAKYSQKIALENVSLKVLDDDYLGIIGPNGGGKTTLMKIILGMMKPDSGSVTFYRDGKKTDNINIGYLPQYTDIDRKFPISVYDVILSGLKKKLFKKYTEEQLNQVQQTIIDMELEELQHNHIGALSGGQLQRVLLARAIVSNPEVLILDEPNTYIDKRFQEQMYEMLNEINKYCAIIIVSHDIAEIMNNVKHIACVNKSLHYHADKNMPMQKLEEHFLRI</sequence>
<evidence type="ECO:0000256" key="2">
    <source>
        <dbReference type="ARBA" id="ARBA00022448"/>
    </source>
</evidence>
<dbReference type="Pfam" id="PF00005">
    <property type="entry name" value="ABC_tran"/>
    <property type="match status" value="1"/>
</dbReference>
<evidence type="ECO:0000259" key="5">
    <source>
        <dbReference type="PROSITE" id="PS50893"/>
    </source>
</evidence>
<evidence type="ECO:0000256" key="3">
    <source>
        <dbReference type="ARBA" id="ARBA00022741"/>
    </source>
</evidence>
<dbReference type="CDD" id="cd03235">
    <property type="entry name" value="ABC_Metallic_Cations"/>
    <property type="match status" value="1"/>
</dbReference>
<dbReference type="PANTHER" id="PTHR42734:SF17">
    <property type="entry name" value="METAL TRANSPORT SYSTEM ATP-BINDING PROTEIN TM_0124-RELATED"/>
    <property type="match status" value="1"/>
</dbReference>
<keyword evidence="7" id="KW-1185">Reference proteome</keyword>
<organism evidence="6 7">
    <name type="scientific">Prevotella herbatica</name>
    <dbReference type="NCBI Taxonomy" id="2801997"/>
    <lineage>
        <taxon>Bacteria</taxon>
        <taxon>Pseudomonadati</taxon>
        <taxon>Bacteroidota</taxon>
        <taxon>Bacteroidia</taxon>
        <taxon>Bacteroidales</taxon>
        <taxon>Prevotellaceae</taxon>
        <taxon>Prevotella</taxon>
    </lineage>
</organism>
<accession>A0ABM7NZI2</accession>
<evidence type="ECO:0000313" key="6">
    <source>
        <dbReference type="EMBL" id="BCS85880.1"/>
    </source>
</evidence>
<dbReference type="InterPro" id="IPR003593">
    <property type="entry name" value="AAA+_ATPase"/>
</dbReference>
<keyword evidence="2" id="KW-0813">Transport</keyword>
<dbReference type="PROSITE" id="PS00211">
    <property type="entry name" value="ABC_TRANSPORTER_1"/>
    <property type="match status" value="1"/>
</dbReference>
<dbReference type="SUPFAM" id="SSF52540">
    <property type="entry name" value="P-loop containing nucleoside triphosphate hydrolases"/>
    <property type="match status" value="1"/>
</dbReference>
<dbReference type="Gene3D" id="3.40.50.300">
    <property type="entry name" value="P-loop containing nucleotide triphosphate hydrolases"/>
    <property type="match status" value="1"/>
</dbReference>
<dbReference type="Proteomes" id="UP001319045">
    <property type="component" value="Chromosome"/>
</dbReference>
<dbReference type="GO" id="GO:0005524">
    <property type="term" value="F:ATP binding"/>
    <property type="evidence" value="ECO:0007669"/>
    <property type="project" value="UniProtKB-KW"/>
</dbReference>
<evidence type="ECO:0000313" key="7">
    <source>
        <dbReference type="Proteomes" id="UP001319045"/>
    </source>
</evidence>
<reference evidence="6 7" key="1">
    <citation type="journal article" date="2022" name="Int. J. Syst. Evol. Microbiol.">
        <title>Prevotella herbatica sp. nov., a plant polysaccharide-decomposing anaerobic bacterium isolated from a methanogenic reactor.</title>
        <authorList>
            <person name="Uek A."/>
            <person name="Tonouchi A."/>
            <person name="Kaku N."/>
            <person name="Ueki K."/>
        </authorList>
    </citation>
    <scope>NUCLEOTIDE SEQUENCE [LARGE SCALE GENOMIC DNA]</scope>
    <source>
        <strain evidence="6 7">WR041</strain>
    </source>
</reference>
<dbReference type="SMART" id="SM00382">
    <property type="entry name" value="AAA"/>
    <property type="match status" value="1"/>
</dbReference>
<dbReference type="PANTHER" id="PTHR42734">
    <property type="entry name" value="METAL TRANSPORT SYSTEM ATP-BINDING PROTEIN TM_0124-RELATED"/>
    <property type="match status" value="1"/>
</dbReference>
<name>A0ABM7NZI2_9BACT</name>
<evidence type="ECO:0000256" key="1">
    <source>
        <dbReference type="ARBA" id="ARBA00005417"/>
    </source>
</evidence>
<dbReference type="InterPro" id="IPR003439">
    <property type="entry name" value="ABC_transporter-like_ATP-bd"/>
</dbReference>
<dbReference type="PROSITE" id="PS50893">
    <property type="entry name" value="ABC_TRANSPORTER_2"/>
    <property type="match status" value="1"/>
</dbReference>
<protein>
    <submittedName>
        <fullName evidence="6">Zinc ABC transporter ATP-binding protein</fullName>
    </submittedName>
</protein>
<keyword evidence="4 6" id="KW-0067">ATP-binding</keyword>
<proteinExistence type="inferred from homology"/>
<dbReference type="InterPro" id="IPR050153">
    <property type="entry name" value="Metal_Ion_Import_ABC"/>
</dbReference>
<feature type="domain" description="ABC transporter" evidence="5">
    <location>
        <begin position="6"/>
        <end position="232"/>
    </location>
</feature>